<organism evidence="2 3">
    <name type="scientific">Hemibagrus guttatus</name>
    <dbReference type="NCBI Taxonomy" id="175788"/>
    <lineage>
        <taxon>Eukaryota</taxon>
        <taxon>Metazoa</taxon>
        <taxon>Chordata</taxon>
        <taxon>Craniata</taxon>
        <taxon>Vertebrata</taxon>
        <taxon>Euteleostomi</taxon>
        <taxon>Actinopterygii</taxon>
        <taxon>Neopterygii</taxon>
        <taxon>Teleostei</taxon>
        <taxon>Ostariophysi</taxon>
        <taxon>Siluriformes</taxon>
        <taxon>Bagridae</taxon>
        <taxon>Hemibagrus</taxon>
    </lineage>
</organism>
<comment type="caution">
    <text evidence="2">The sequence shown here is derived from an EMBL/GenBank/DDBJ whole genome shotgun (WGS) entry which is preliminary data.</text>
</comment>
<accession>A0AAE0RK80</accession>
<dbReference type="Proteomes" id="UP001274896">
    <property type="component" value="Unassembled WGS sequence"/>
</dbReference>
<feature type="region of interest" description="Disordered" evidence="1">
    <location>
        <begin position="63"/>
        <end position="84"/>
    </location>
</feature>
<gene>
    <name evidence="2" type="ORF">QTP70_028342</name>
</gene>
<name>A0AAE0RK80_9TELE</name>
<evidence type="ECO:0000313" key="2">
    <source>
        <dbReference type="EMBL" id="KAK3557518.1"/>
    </source>
</evidence>
<evidence type="ECO:0000313" key="3">
    <source>
        <dbReference type="Proteomes" id="UP001274896"/>
    </source>
</evidence>
<keyword evidence="3" id="KW-1185">Reference proteome</keyword>
<reference evidence="2" key="1">
    <citation type="submission" date="2023-06" db="EMBL/GenBank/DDBJ databases">
        <title>Male Hemibagrus guttatus genome.</title>
        <authorList>
            <person name="Bian C."/>
        </authorList>
    </citation>
    <scope>NUCLEOTIDE SEQUENCE</scope>
    <source>
        <strain evidence="2">Male_cb2023</strain>
        <tissue evidence="2">Muscle</tissue>
    </source>
</reference>
<dbReference type="AlphaFoldDB" id="A0AAE0RK80"/>
<proteinExistence type="predicted"/>
<sequence length="84" mass="9133">MTVSGIFTSSCTFLTAYMASSGIKAGYTLDGVPTHGRAHTHSFTTGYLETPISREACLWTVGGNRSTRRKPTKHGENMQTPHTQ</sequence>
<dbReference type="EMBL" id="JAUCMX010000001">
    <property type="protein sequence ID" value="KAK3557518.1"/>
    <property type="molecule type" value="Genomic_DNA"/>
</dbReference>
<protein>
    <submittedName>
        <fullName evidence="2">Uncharacterized protein</fullName>
    </submittedName>
</protein>
<evidence type="ECO:0000256" key="1">
    <source>
        <dbReference type="SAM" id="MobiDB-lite"/>
    </source>
</evidence>